<name>A0ABV9SSG7_9ACTN</name>
<gene>
    <name evidence="1" type="ORF">ACFPCZ_21930</name>
</gene>
<protein>
    <submittedName>
        <fullName evidence="1">Uncharacterized protein</fullName>
    </submittedName>
</protein>
<dbReference type="Proteomes" id="UP001595858">
    <property type="component" value="Unassembled WGS sequence"/>
</dbReference>
<evidence type="ECO:0000313" key="1">
    <source>
        <dbReference type="EMBL" id="MFC4869302.1"/>
    </source>
</evidence>
<accession>A0ABV9SSG7</accession>
<reference evidence="2" key="1">
    <citation type="journal article" date="2019" name="Int. J. Syst. Evol. Microbiol.">
        <title>The Global Catalogue of Microorganisms (GCM) 10K type strain sequencing project: providing services to taxonomists for standard genome sequencing and annotation.</title>
        <authorList>
            <consortium name="The Broad Institute Genomics Platform"/>
            <consortium name="The Broad Institute Genome Sequencing Center for Infectious Disease"/>
            <person name="Wu L."/>
            <person name="Ma J."/>
        </authorList>
    </citation>
    <scope>NUCLEOTIDE SEQUENCE [LARGE SCALE GENOMIC DNA]</scope>
    <source>
        <strain evidence="2">CGMCC 4.7304</strain>
    </source>
</reference>
<comment type="caution">
    <text evidence="1">The sequence shown here is derived from an EMBL/GenBank/DDBJ whole genome shotgun (WGS) entry which is preliminary data.</text>
</comment>
<dbReference type="EMBL" id="JBHSIY010000028">
    <property type="protein sequence ID" value="MFC4869302.1"/>
    <property type="molecule type" value="Genomic_DNA"/>
</dbReference>
<keyword evidence="2" id="KW-1185">Reference proteome</keyword>
<organism evidence="1 2">
    <name type="scientific">Streptomonospora arabica</name>
    <dbReference type="NCBI Taxonomy" id="412417"/>
    <lineage>
        <taxon>Bacteria</taxon>
        <taxon>Bacillati</taxon>
        <taxon>Actinomycetota</taxon>
        <taxon>Actinomycetes</taxon>
        <taxon>Streptosporangiales</taxon>
        <taxon>Nocardiopsidaceae</taxon>
        <taxon>Streptomonospora</taxon>
    </lineage>
</organism>
<evidence type="ECO:0000313" key="2">
    <source>
        <dbReference type="Proteomes" id="UP001595858"/>
    </source>
</evidence>
<proteinExistence type="predicted"/>
<sequence>MTHPVNAAAPDPVAHPEQATAQAFARRYAASAVYNTGRLHQDPDPGSPAWTQVLTAVVANYTAAHLFRALIQHAPEHADQVARELASGLEDGGHVHEMPWEWLDEYGIDPEVLHTAGDQAAHVARADA</sequence>
<dbReference type="RefSeq" id="WP_344142966.1">
    <property type="nucleotide sequence ID" value="NZ_BAAAQI010000006.1"/>
</dbReference>